<organism evidence="2 3">
    <name type="scientific">Ruficoccus amylovorans</name>
    <dbReference type="NCBI Taxonomy" id="1804625"/>
    <lineage>
        <taxon>Bacteria</taxon>
        <taxon>Pseudomonadati</taxon>
        <taxon>Verrucomicrobiota</taxon>
        <taxon>Opitutia</taxon>
        <taxon>Puniceicoccales</taxon>
        <taxon>Cerasicoccaceae</taxon>
        <taxon>Ruficoccus</taxon>
    </lineage>
</organism>
<proteinExistence type="predicted"/>
<dbReference type="Gene3D" id="2.150.10.10">
    <property type="entry name" value="Serralysin-like metalloprotease, C-terminal"/>
    <property type="match status" value="2"/>
</dbReference>
<gene>
    <name evidence="2" type="ORF">H5P28_17815</name>
</gene>
<accession>A0A842HIE4</accession>
<evidence type="ECO:0000256" key="1">
    <source>
        <dbReference type="SAM" id="SignalP"/>
    </source>
</evidence>
<evidence type="ECO:0000313" key="2">
    <source>
        <dbReference type="EMBL" id="MBC2596129.1"/>
    </source>
</evidence>
<dbReference type="AlphaFoldDB" id="A0A842HIE4"/>
<feature type="signal peptide" evidence="1">
    <location>
        <begin position="1"/>
        <end position="24"/>
    </location>
</feature>
<keyword evidence="1" id="KW-0732">Signal</keyword>
<sequence length="359" mass="37339">MKRTLPTLLASFLLTSLTPFTLHADSLTVEGDLKVEASGTAQGDLTVDNKFTVNPGSGVKAALTVEPNGVIWAGSAEGYDTTNEVPVGYNVRLMWIPQKSTFRGGLMYDDEWTYDDIGDFSFAFGDGVSVRGNASVAFGRWTGASGSMSSAWGDGSSASGARATAWGEASRASGELSTASGYLTLAGGNTATSWGIMTVANGYGSMVWGDGSMALGGSTTAWGKDTVASGDGSTAWGGYVTARAKFSTAMGRFNIGEGNGVEWLELDPLLEIGNGSSDVNPSNALTIIKNGQTTLKNKYWDEQNPTEIPDDPDTTLAGDQSSAGEALVVKGHTNLNGNLTVQGNVTMPRQGDILMGAFQ</sequence>
<dbReference type="InterPro" id="IPR011049">
    <property type="entry name" value="Serralysin-like_metalloprot_C"/>
</dbReference>
<dbReference type="Proteomes" id="UP000546464">
    <property type="component" value="Unassembled WGS sequence"/>
</dbReference>
<dbReference type="RefSeq" id="WP_185677049.1">
    <property type="nucleotide sequence ID" value="NZ_JACHVB010000062.1"/>
</dbReference>
<reference evidence="2 3" key="1">
    <citation type="submission" date="2020-07" db="EMBL/GenBank/DDBJ databases">
        <authorList>
            <person name="Feng X."/>
        </authorList>
    </citation>
    <scope>NUCLEOTIDE SEQUENCE [LARGE SCALE GENOMIC DNA]</scope>
    <source>
        <strain evidence="2 3">JCM31066</strain>
    </source>
</reference>
<dbReference type="CDD" id="cd12820">
    <property type="entry name" value="LbR_YadA-like"/>
    <property type="match status" value="1"/>
</dbReference>
<evidence type="ECO:0000313" key="3">
    <source>
        <dbReference type="Proteomes" id="UP000546464"/>
    </source>
</evidence>
<comment type="caution">
    <text evidence="2">The sequence shown here is derived from an EMBL/GenBank/DDBJ whole genome shotgun (WGS) entry which is preliminary data.</text>
</comment>
<keyword evidence="3" id="KW-1185">Reference proteome</keyword>
<name>A0A842HIE4_9BACT</name>
<protein>
    <submittedName>
        <fullName evidence="2">Uncharacterized protein</fullName>
    </submittedName>
</protein>
<dbReference type="EMBL" id="JACHVB010000062">
    <property type="protein sequence ID" value="MBC2596129.1"/>
    <property type="molecule type" value="Genomic_DNA"/>
</dbReference>
<feature type="chain" id="PRO_5032778867" evidence="1">
    <location>
        <begin position="25"/>
        <end position="359"/>
    </location>
</feature>
<dbReference type="SUPFAM" id="SSF101967">
    <property type="entry name" value="Adhesin YadA, collagen-binding domain"/>
    <property type="match status" value="2"/>
</dbReference>